<evidence type="ECO:0000259" key="2">
    <source>
        <dbReference type="Pfam" id="PF01464"/>
    </source>
</evidence>
<accession>A0ABP7ATU1</accession>
<dbReference type="InterPro" id="IPR023346">
    <property type="entry name" value="Lysozyme-like_dom_sf"/>
</dbReference>
<evidence type="ECO:0000256" key="1">
    <source>
        <dbReference type="SAM" id="MobiDB-lite"/>
    </source>
</evidence>
<dbReference type="Proteomes" id="UP001500711">
    <property type="component" value="Unassembled WGS sequence"/>
</dbReference>
<dbReference type="CDD" id="cd13402">
    <property type="entry name" value="LT_TF-like"/>
    <property type="match status" value="1"/>
</dbReference>
<protein>
    <recommendedName>
        <fullName evidence="2">Transglycosylase SLT domain-containing protein</fullName>
    </recommendedName>
</protein>
<dbReference type="SUPFAM" id="SSF53955">
    <property type="entry name" value="Lysozyme-like"/>
    <property type="match status" value="1"/>
</dbReference>
<dbReference type="Gene3D" id="1.10.530.10">
    <property type="match status" value="1"/>
</dbReference>
<comment type="caution">
    <text evidence="3">The sequence shown here is derived from an EMBL/GenBank/DDBJ whole genome shotgun (WGS) entry which is preliminary data.</text>
</comment>
<dbReference type="EMBL" id="BAABBE010000006">
    <property type="protein sequence ID" value="GAA3639522.1"/>
    <property type="molecule type" value="Genomic_DNA"/>
</dbReference>
<feature type="domain" description="Transglycosylase SLT" evidence="2">
    <location>
        <begin position="180"/>
        <end position="263"/>
    </location>
</feature>
<name>A0ABP7ATU1_9PSEU</name>
<reference evidence="4" key="1">
    <citation type="journal article" date="2019" name="Int. J. Syst. Evol. Microbiol.">
        <title>The Global Catalogue of Microorganisms (GCM) 10K type strain sequencing project: providing services to taxonomists for standard genome sequencing and annotation.</title>
        <authorList>
            <consortium name="The Broad Institute Genomics Platform"/>
            <consortium name="The Broad Institute Genome Sequencing Center for Infectious Disease"/>
            <person name="Wu L."/>
            <person name="Ma J."/>
        </authorList>
    </citation>
    <scope>NUCLEOTIDE SEQUENCE [LARGE SCALE GENOMIC DNA]</scope>
    <source>
        <strain evidence="4">JCM 17494</strain>
    </source>
</reference>
<dbReference type="Pfam" id="PF01464">
    <property type="entry name" value="SLT"/>
    <property type="match status" value="1"/>
</dbReference>
<dbReference type="InterPro" id="IPR008258">
    <property type="entry name" value="Transglycosylase_SLT_dom_1"/>
</dbReference>
<gene>
    <name evidence="3" type="ORF">GCM10022267_27470</name>
</gene>
<sequence length="276" mass="29330">MPETKLPDAGGSPLARHSKAAGRTVYTVVPKAEVKAGAHRAEDDKVPLAHRVSAIVVAAGVAAGTAAIANAATSGSSSELAAGAEFGAVPDQQPKAVQTIHDVNPGGEVGRLLQFQQMYAQQAFEQATKLAADTHAQREAAAKAEAERQAEMRKPAKQREIEGWIKEAIKVLQANGTNIDNNSIDEIYTIIIKESNGNPNAVNNWDSNALRGTPSKGLMQCIDPTFRAYKLPGYDNILAPVDNIIAGVRYTYARYGGFHNHPGLVSMNLGGGYRGY</sequence>
<feature type="region of interest" description="Disordered" evidence="1">
    <location>
        <begin position="1"/>
        <end position="20"/>
    </location>
</feature>
<proteinExistence type="predicted"/>
<evidence type="ECO:0000313" key="3">
    <source>
        <dbReference type="EMBL" id="GAA3639522.1"/>
    </source>
</evidence>
<evidence type="ECO:0000313" key="4">
    <source>
        <dbReference type="Proteomes" id="UP001500711"/>
    </source>
</evidence>
<keyword evidence="4" id="KW-1185">Reference proteome</keyword>
<organism evidence="3 4">
    <name type="scientific">Lentzea roselyniae</name>
    <dbReference type="NCBI Taxonomy" id="531940"/>
    <lineage>
        <taxon>Bacteria</taxon>
        <taxon>Bacillati</taxon>
        <taxon>Actinomycetota</taxon>
        <taxon>Actinomycetes</taxon>
        <taxon>Pseudonocardiales</taxon>
        <taxon>Pseudonocardiaceae</taxon>
        <taxon>Lentzea</taxon>
    </lineage>
</organism>